<dbReference type="EMBL" id="JACPSX010000223">
    <property type="protein sequence ID" value="MBI3015699.1"/>
    <property type="molecule type" value="Genomic_DNA"/>
</dbReference>
<proteinExistence type="predicted"/>
<dbReference type="InterPro" id="IPR021457">
    <property type="entry name" value="DUF3108"/>
</dbReference>
<evidence type="ECO:0000256" key="1">
    <source>
        <dbReference type="SAM" id="MobiDB-lite"/>
    </source>
</evidence>
<evidence type="ECO:0000313" key="3">
    <source>
        <dbReference type="Proteomes" id="UP000741360"/>
    </source>
</evidence>
<dbReference type="Proteomes" id="UP000741360">
    <property type="component" value="Unassembled WGS sequence"/>
</dbReference>
<organism evidence="2 3">
    <name type="scientific">Tectimicrobiota bacterium</name>
    <dbReference type="NCBI Taxonomy" id="2528274"/>
    <lineage>
        <taxon>Bacteria</taxon>
        <taxon>Pseudomonadati</taxon>
        <taxon>Nitrospinota/Tectimicrobiota group</taxon>
        <taxon>Candidatus Tectimicrobiota</taxon>
    </lineage>
</organism>
<feature type="region of interest" description="Disordered" evidence="1">
    <location>
        <begin position="85"/>
        <end position="105"/>
    </location>
</feature>
<name>A0A932M1N4_UNCTE</name>
<evidence type="ECO:0000313" key="2">
    <source>
        <dbReference type="EMBL" id="MBI3015699.1"/>
    </source>
</evidence>
<protein>
    <submittedName>
        <fullName evidence="2">DUF3108 domain-containing protein</fullName>
    </submittedName>
</protein>
<dbReference type="Pfam" id="PF11306">
    <property type="entry name" value="DUF3108"/>
    <property type="match status" value="1"/>
</dbReference>
<dbReference type="AlphaFoldDB" id="A0A932M1N4"/>
<sequence>MTGVFPARFNRLLKKSVSWFDRLTTNDPVPLFSIPAPFGLTRKLGTRSKAERRVFQHPVRAAAFGATLIPAVLWMLTATAGVHAQDRPSDSAQGRPPDSVRPHPEAGYLVEGRTVVQDHSGPGATALPFHVGEELTFDLTWMGIKGGTATMAVPEKTTWAGVPVYHLVTTAESAPAVSAFYRVEDKVESFVEVRGLFPLYFKSRQQEGKYRGAKDIFFDPQTGKATYRKNQEPTEVFPVPPGVQDALSSFYYLRTLPLKSDAPVMITMFDSKKTAQVEVQILGREKVKTLWGPVQTLKVKPILKTEGIFRRKGDVLIWLTEDFQKLPLRMESKIPIGSIVATLVNIRGANPPTPSP</sequence>
<accession>A0A932M1N4</accession>
<comment type="caution">
    <text evidence="2">The sequence shown here is derived from an EMBL/GenBank/DDBJ whole genome shotgun (WGS) entry which is preliminary data.</text>
</comment>
<reference evidence="2" key="1">
    <citation type="submission" date="2020-07" db="EMBL/GenBank/DDBJ databases">
        <title>Huge and variable diversity of episymbiotic CPR bacteria and DPANN archaea in groundwater ecosystems.</title>
        <authorList>
            <person name="He C.Y."/>
            <person name="Keren R."/>
            <person name="Whittaker M."/>
            <person name="Farag I.F."/>
            <person name="Doudna J."/>
            <person name="Cate J.H.D."/>
            <person name="Banfield J.F."/>
        </authorList>
    </citation>
    <scope>NUCLEOTIDE SEQUENCE</scope>
    <source>
        <strain evidence="2">NC_groundwater_717_Ag_S-0.2um_59_8</strain>
    </source>
</reference>
<gene>
    <name evidence="2" type="ORF">HYY65_11730</name>
</gene>